<organism evidence="3 4">
    <name type="scientific">Flavobacterium paronense</name>
    <dbReference type="NCBI Taxonomy" id="1392775"/>
    <lineage>
        <taxon>Bacteria</taxon>
        <taxon>Pseudomonadati</taxon>
        <taxon>Bacteroidota</taxon>
        <taxon>Flavobacteriia</taxon>
        <taxon>Flavobacteriales</taxon>
        <taxon>Flavobacteriaceae</taxon>
        <taxon>Flavobacterium</taxon>
    </lineage>
</organism>
<evidence type="ECO:0000313" key="3">
    <source>
        <dbReference type="EMBL" id="MFB9088527.1"/>
    </source>
</evidence>
<feature type="transmembrane region" description="Helical" evidence="1">
    <location>
        <begin position="86"/>
        <end position="103"/>
    </location>
</feature>
<keyword evidence="2" id="KW-0732">Signal</keyword>
<evidence type="ECO:0000256" key="2">
    <source>
        <dbReference type="SAM" id="SignalP"/>
    </source>
</evidence>
<keyword evidence="1" id="KW-1133">Transmembrane helix</keyword>
<gene>
    <name evidence="3" type="ORF">ACFFUU_02825</name>
</gene>
<proteinExistence type="predicted"/>
<keyword evidence="4" id="KW-1185">Reference proteome</keyword>
<evidence type="ECO:0000256" key="1">
    <source>
        <dbReference type="SAM" id="Phobius"/>
    </source>
</evidence>
<sequence>MKKLNYYLLVFLLSIGAFANTPNTVEKNPSTISNKTEMPVEVKNMLDRLDEIKAMDKSEMKSSEKKELRKEVRAIKKSLKARGNGVYLSIGAIIIIILLLIILL</sequence>
<dbReference type="EMBL" id="JBHMFB010000007">
    <property type="protein sequence ID" value="MFB9088527.1"/>
    <property type="molecule type" value="Genomic_DNA"/>
</dbReference>
<dbReference type="Proteomes" id="UP001589576">
    <property type="component" value="Unassembled WGS sequence"/>
</dbReference>
<dbReference type="RefSeq" id="WP_290285758.1">
    <property type="nucleotide sequence ID" value="NZ_JAUFQN010000019.1"/>
</dbReference>
<evidence type="ECO:0008006" key="5">
    <source>
        <dbReference type="Google" id="ProtNLM"/>
    </source>
</evidence>
<protein>
    <recommendedName>
        <fullName evidence="5">Seryl-tRNA synthetase</fullName>
    </recommendedName>
</protein>
<keyword evidence="1" id="KW-0472">Membrane</keyword>
<feature type="signal peptide" evidence="2">
    <location>
        <begin position="1"/>
        <end position="19"/>
    </location>
</feature>
<evidence type="ECO:0000313" key="4">
    <source>
        <dbReference type="Proteomes" id="UP001589576"/>
    </source>
</evidence>
<comment type="caution">
    <text evidence="3">The sequence shown here is derived from an EMBL/GenBank/DDBJ whole genome shotgun (WGS) entry which is preliminary data.</text>
</comment>
<reference evidence="3 4" key="1">
    <citation type="submission" date="2024-09" db="EMBL/GenBank/DDBJ databases">
        <authorList>
            <person name="Sun Q."/>
            <person name="Mori K."/>
        </authorList>
    </citation>
    <scope>NUCLEOTIDE SEQUENCE [LARGE SCALE GENOMIC DNA]</scope>
    <source>
        <strain evidence="3 4">CECT 8460</strain>
    </source>
</reference>
<name>A0ABV5GBM7_9FLAO</name>
<feature type="chain" id="PRO_5046358258" description="Seryl-tRNA synthetase" evidence="2">
    <location>
        <begin position="20"/>
        <end position="104"/>
    </location>
</feature>
<accession>A0ABV5GBM7</accession>
<keyword evidence="1" id="KW-0812">Transmembrane</keyword>